<dbReference type="EMBL" id="JADKFW010000004">
    <property type="protein sequence ID" value="MBK9717000.1"/>
    <property type="molecule type" value="Genomic_DNA"/>
</dbReference>
<dbReference type="SUPFAM" id="SSF110296">
    <property type="entry name" value="Oligoxyloglucan reducing end-specific cellobiohydrolase"/>
    <property type="match status" value="2"/>
</dbReference>
<sequence>MKILKLLNNNIVLRMVKTFFFATLIMAFDHIIAQDQINIDQWKPLGPTVISGGRKYIGRITSIAVHPQNPQVMYVGARGSGVWKTTNGGISWSPISDQLSTLTIQAIAIAPSSPSRVYITTPKGIYRSNDFGEHWTLISNRNFCFNGFGGAHLIVHPTNPDIIFGVGKCAIPSGIYKSLDGGENWQISLQGVNPSDLIMDPSNSNILYASLSGNTAMRAGIYVSTNLGVSWQILKGCLDGLLPVLNIENTIHISLSSNTLFASFKTADGYFLYSQKTSTCLNDIGLIERAWKLIWTAPTDEGNALHYKKLWSGLHSNPINPKLIFICGTQLYRSDNGGESFQVLNEMHADQHAFLFYPISPNKIFLGNDGGIYTSTENGKTGSWQFIGEGISNVEFYEIADGVSNSNLLIGGTQDNGTSKYNPGNTIWKYLTGGDSEFVEVDPNNSNNLFEIGQSMHQLHTSSNGGSRWSTISTNFQTDCDIKAGENPGTTLNQFIIHPLHPNIMLATCHSVWKGNPFSIIFTPPIGNANCINIEPKNDYYISSTTRGSIYIGISGLNWIEVFTHPFNQPCNDIEIDIDNSNQFFAVFNGSRQNRVFQYKRTNQNPLTFSSSDITSNLPENLLVKTIAKDLNHKNRIYIGTNEGLYCGKSFDEGLTWTWSLYSNGMPQAVDVRDIDINPKTDIMRIATFGRGAFEVHSDYPIGSVLDIKDKINLLRVHDVGTGYGPSSDALDVEVVITLNSEPNKYFGFKMRIGTNGLTHKHFLETLRFAFKKDLPVKIEYIKTGIHSGEIFRVILL</sequence>
<dbReference type="InterPro" id="IPR031778">
    <property type="entry name" value="Sortilin_N"/>
</dbReference>
<dbReference type="InterPro" id="IPR052025">
    <property type="entry name" value="Xyloglucanase_GH74"/>
</dbReference>
<dbReference type="PANTHER" id="PTHR43739:SF5">
    <property type="entry name" value="EXO-ALPHA-SIALIDASE"/>
    <property type="match status" value="1"/>
</dbReference>
<dbReference type="PANTHER" id="PTHR43739">
    <property type="entry name" value="XYLOGLUCANASE (EUROFUNG)"/>
    <property type="match status" value="1"/>
</dbReference>
<protein>
    <recommendedName>
        <fullName evidence="2">Sortilin N-terminal domain-containing protein</fullName>
    </recommendedName>
</protein>
<evidence type="ECO:0000256" key="1">
    <source>
        <dbReference type="ARBA" id="ARBA00022737"/>
    </source>
</evidence>
<comment type="caution">
    <text evidence="3">The sequence shown here is derived from an EMBL/GenBank/DDBJ whole genome shotgun (WGS) entry which is preliminary data.</text>
</comment>
<dbReference type="GO" id="GO:0010411">
    <property type="term" value="P:xyloglucan metabolic process"/>
    <property type="evidence" value="ECO:0007669"/>
    <property type="project" value="TreeGrafter"/>
</dbReference>
<gene>
    <name evidence="3" type="ORF">IPO85_05720</name>
</gene>
<feature type="domain" description="Sortilin N-terminal" evidence="2">
    <location>
        <begin position="82"/>
        <end position="193"/>
    </location>
</feature>
<name>A0A9D7S6X7_9BACT</name>
<keyword evidence="1" id="KW-0677">Repeat</keyword>
<reference evidence="3 4" key="1">
    <citation type="submission" date="2020-10" db="EMBL/GenBank/DDBJ databases">
        <title>Connecting structure to function with the recovery of over 1000 high-quality activated sludge metagenome-assembled genomes encoding full-length rRNA genes using long-read sequencing.</title>
        <authorList>
            <person name="Singleton C.M."/>
            <person name="Petriglieri F."/>
            <person name="Kristensen J.M."/>
            <person name="Kirkegaard R.H."/>
            <person name="Michaelsen T.Y."/>
            <person name="Andersen M.H."/>
            <person name="Karst S.M."/>
            <person name="Dueholm M.S."/>
            <person name="Nielsen P.H."/>
            <person name="Albertsen M."/>
        </authorList>
    </citation>
    <scope>NUCLEOTIDE SEQUENCE [LARGE SCALE GENOMIC DNA]</scope>
    <source>
        <strain evidence="3">Ribe_18-Q3-R11-54_BAT3C.373</strain>
    </source>
</reference>
<proteinExistence type="predicted"/>
<evidence type="ECO:0000259" key="2">
    <source>
        <dbReference type="Pfam" id="PF15902"/>
    </source>
</evidence>
<dbReference type="Pfam" id="PF15902">
    <property type="entry name" value="Sortilin-Vps10"/>
    <property type="match status" value="1"/>
</dbReference>
<evidence type="ECO:0000313" key="3">
    <source>
        <dbReference type="EMBL" id="MBK9717000.1"/>
    </source>
</evidence>
<accession>A0A9D7S6X7</accession>
<dbReference type="Gene3D" id="2.130.10.10">
    <property type="entry name" value="YVTN repeat-like/Quinoprotein amine dehydrogenase"/>
    <property type="match status" value="2"/>
</dbReference>
<dbReference type="Proteomes" id="UP000808349">
    <property type="component" value="Unassembled WGS sequence"/>
</dbReference>
<evidence type="ECO:0000313" key="4">
    <source>
        <dbReference type="Proteomes" id="UP000808349"/>
    </source>
</evidence>
<organism evidence="3 4">
    <name type="scientific">Candidatus Defluviibacterium haderslevense</name>
    <dbReference type="NCBI Taxonomy" id="2981993"/>
    <lineage>
        <taxon>Bacteria</taxon>
        <taxon>Pseudomonadati</taxon>
        <taxon>Bacteroidota</taxon>
        <taxon>Saprospiria</taxon>
        <taxon>Saprospirales</taxon>
        <taxon>Saprospiraceae</taxon>
        <taxon>Candidatus Defluviibacterium</taxon>
    </lineage>
</organism>
<dbReference type="InterPro" id="IPR015943">
    <property type="entry name" value="WD40/YVTN_repeat-like_dom_sf"/>
</dbReference>
<dbReference type="AlphaFoldDB" id="A0A9D7S6X7"/>